<sequence length="478" mass="54477">MAREKALAPATSTMSQESKVDRVATTTEVRVVEEEVDETGVTIRISRRGDVELDETLLTDSDEDKERRSEEDERWSRAPWLHGSATLTQFVKPTTKARANLQPAPPPELKDVETSDELDISQDLAEQEDRNTRLQRHSRIWSVQDELGFLEEQERPPAISFLRPSTARQVASLILFVAMSMLLSLALFLSAIWFLINQRGEEKYSFFCIAGILISVTFPLISISMHCHVMQWKSSMQGFNLLVLAMIPIYHLEIIIGTFVPSFIRFLEVISGACEAICYASFLSLTLPAMRIRFSVRERKNHDIERLPYDPLSQLPIAWYLSALWPLIRLASVLYAAVKQRKYEIVHLLPMLSSVCLLITTFSFVLQNQQVLQLLPCTARVVPKGASLLALILLSSINRDGLFTLTHFKMFPVSAGEDEATGWSKRYLLVQSVVCLVTVYPLAASFSYMDFLALDRVPQQRPKRTQRQRLRRRSSLIR</sequence>
<feature type="region of interest" description="Disordered" evidence="1">
    <location>
        <begin position="57"/>
        <end position="77"/>
    </location>
</feature>
<keyword evidence="2" id="KW-0812">Transmembrane</keyword>
<feature type="transmembrane region" description="Helical" evidence="2">
    <location>
        <begin position="345"/>
        <end position="366"/>
    </location>
</feature>
<dbReference type="PaxDb" id="55529-EKX36757"/>
<reference evidence="5" key="2">
    <citation type="submission" date="2012-11" db="EMBL/GenBank/DDBJ databases">
        <authorList>
            <person name="Kuo A."/>
            <person name="Curtis B.A."/>
            <person name="Tanifuji G."/>
            <person name="Burki F."/>
            <person name="Gruber A."/>
            <person name="Irimia M."/>
            <person name="Maruyama S."/>
            <person name="Arias M.C."/>
            <person name="Ball S.G."/>
            <person name="Gile G.H."/>
            <person name="Hirakawa Y."/>
            <person name="Hopkins J.F."/>
            <person name="Rensing S.A."/>
            <person name="Schmutz J."/>
            <person name="Symeonidi A."/>
            <person name="Elias M."/>
            <person name="Eveleigh R.J."/>
            <person name="Herman E.K."/>
            <person name="Klute M.J."/>
            <person name="Nakayama T."/>
            <person name="Obornik M."/>
            <person name="Reyes-Prieto A."/>
            <person name="Armbrust E.V."/>
            <person name="Aves S.J."/>
            <person name="Beiko R.G."/>
            <person name="Coutinho P."/>
            <person name="Dacks J.B."/>
            <person name="Durnford D.G."/>
            <person name="Fast N.M."/>
            <person name="Green B.R."/>
            <person name="Grisdale C."/>
            <person name="Hempe F."/>
            <person name="Henrissat B."/>
            <person name="Hoppner M.P."/>
            <person name="Ishida K.-I."/>
            <person name="Kim E."/>
            <person name="Koreny L."/>
            <person name="Kroth P.G."/>
            <person name="Liu Y."/>
            <person name="Malik S.-B."/>
            <person name="Maier U.G."/>
            <person name="McRose D."/>
            <person name="Mock T."/>
            <person name="Neilson J.A."/>
            <person name="Onodera N.T."/>
            <person name="Poole A.M."/>
            <person name="Pritham E.J."/>
            <person name="Richards T.A."/>
            <person name="Rocap G."/>
            <person name="Roy S.W."/>
            <person name="Sarai C."/>
            <person name="Schaack S."/>
            <person name="Shirato S."/>
            <person name="Slamovits C.H."/>
            <person name="Spencer D.F."/>
            <person name="Suzuki S."/>
            <person name="Worden A.Z."/>
            <person name="Zauner S."/>
            <person name="Barry K."/>
            <person name="Bell C."/>
            <person name="Bharti A.K."/>
            <person name="Crow J.A."/>
            <person name="Grimwood J."/>
            <person name="Kramer R."/>
            <person name="Lindquist E."/>
            <person name="Lucas S."/>
            <person name="Salamov A."/>
            <person name="McFadden G.I."/>
            <person name="Lane C.E."/>
            <person name="Keeling P.J."/>
            <person name="Gray M.W."/>
            <person name="Grigoriev I.V."/>
            <person name="Archibald J.M."/>
        </authorList>
    </citation>
    <scope>NUCLEOTIDE SEQUENCE</scope>
    <source>
        <strain evidence="5">CCMP2712</strain>
    </source>
</reference>
<dbReference type="RefSeq" id="XP_005823737.1">
    <property type="nucleotide sequence ID" value="XM_005823680.1"/>
</dbReference>
<dbReference type="GeneID" id="17293529"/>
<dbReference type="HOGENOM" id="CLU_571688_0_0_1"/>
<feature type="transmembrane region" description="Helical" evidence="2">
    <location>
        <begin position="170"/>
        <end position="192"/>
    </location>
</feature>
<reference evidence="4" key="3">
    <citation type="submission" date="2015-06" db="UniProtKB">
        <authorList>
            <consortium name="EnsemblProtists"/>
        </authorList>
    </citation>
    <scope>IDENTIFICATION</scope>
</reference>
<evidence type="ECO:0000313" key="5">
    <source>
        <dbReference type="Proteomes" id="UP000011087"/>
    </source>
</evidence>
<name>L1IKV5_GUITC</name>
<organism evidence="3">
    <name type="scientific">Guillardia theta (strain CCMP2712)</name>
    <name type="common">Cryptophyte</name>
    <dbReference type="NCBI Taxonomy" id="905079"/>
    <lineage>
        <taxon>Eukaryota</taxon>
        <taxon>Cryptophyceae</taxon>
        <taxon>Pyrenomonadales</taxon>
        <taxon>Geminigeraceae</taxon>
        <taxon>Guillardia</taxon>
    </lineage>
</organism>
<feature type="transmembrane region" description="Helical" evidence="2">
    <location>
        <begin position="427"/>
        <end position="449"/>
    </location>
</feature>
<evidence type="ECO:0000313" key="4">
    <source>
        <dbReference type="EnsemblProtists" id="EKX36757"/>
    </source>
</evidence>
<dbReference type="EMBL" id="JH993068">
    <property type="protein sequence ID" value="EKX36757.1"/>
    <property type="molecule type" value="Genomic_DNA"/>
</dbReference>
<dbReference type="KEGG" id="gtt:GUITHDRAFT_117055"/>
<gene>
    <name evidence="3" type="ORF">GUITHDRAFT_117055</name>
</gene>
<keyword evidence="2" id="KW-0472">Membrane</keyword>
<accession>L1IKV5</accession>
<dbReference type="Proteomes" id="UP000011087">
    <property type="component" value="Unassembled WGS sequence"/>
</dbReference>
<keyword evidence="2" id="KW-1133">Transmembrane helix</keyword>
<keyword evidence="5" id="KW-1185">Reference proteome</keyword>
<evidence type="ECO:0000256" key="2">
    <source>
        <dbReference type="SAM" id="Phobius"/>
    </source>
</evidence>
<dbReference type="EnsemblProtists" id="EKX36757">
    <property type="protein sequence ID" value="EKX36757"/>
    <property type="gene ID" value="GUITHDRAFT_117055"/>
</dbReference>
<evidence type="ECO:0000313" key="3">
    <source>
        <dbReference type="EMBL" id="EKX36757.1"/>
    </source>
</evidence>
<feature type="transmembrane region" description="Helical" evidence="2">
    <location>
        <begin position="239"/>
        <end position="260"/>
    </location>
</feature>
<protein>
    <recommendedName>
        <fullName evidence="6">Transmembrane protein</fullName>
    </recommendedName>
</protein>
<feature type="compositionally biased region" description="Basic and acidic residues" evidence="1">
    <location>
        <begin position="64"/>
        <end position="76"/>
    </location>
</feature>
<evidence type="ECO:0000256" key="1">
    <source>
        <dbReference type="SAM" id="MobiDB-lite"/>
    </source>
</evidence>
<feature type="transmembrane region" description="Helical" evidence="2">
    <location>
        <begin position="317"/>
        <end position="338"/>
    </location>
</feature>
<evidence type="ECO:0008006" key="6">
    <source>
        <dbReference type="Google" id="ProtNLM"/>
    </source>
</evidence>
<reference evidence="3 5" key="1">
    <citation type="journal article" date="2012" name="Nature">
        <title>Algal genomes reveal evolutionary mosaicism and the fate of nucleomorphs.</title>
        <authorList>
            <consortium name="DOE Joint Genome Institute"/>
            <person name="Curtis B.A."/>
            <person name="Tanifuji G."/>
            <person name="Burki F."/>
            <person name="Gruber A."/>
            <person name="Irimia M."/>
            <person name="Maruyama S."/>
            <person name="Arias M.C."/>
            <person name="Ball S.G."/>
            <person name="Gile G.H."/>
            <person name="Hirakawa Y."/>
            <person name="Hopkins J.F."/>
            <person name="Kuo A."/>
            <person name="Rensing S.A."/>
            <person name="Schmutz J."/>
            <person name="Symeonidi A."/>
            <person name="Elias M."/>
            <person name="Eveleigh R.J."/>
            <person name="Herman E.K."/>
            <person name="Klute M.J."/>
            <person name="Nakayama T."/>
            <person name="Obornik M."/>
            <person name="Reyes-Prieto A."/>
            <person name="Armbrust E.V."/>
            <person name="Aves S.J."/>
            <person name="Beiko R.G."/>
            <person name="Coutinho P."/>
            <person name="Dacks J.B."/>
            <person name="Durnford D.G."/>
            <person name="Fast N.M."/>
            <person name="Green B.R."/>
            <person name="Grisdale C.J."/>
            <person name="Hempel F."/>
            <person name="Henrissat B."/>
            <person name="Hoppner M.P."/>
            <person name="Ishida K."/>
            <person name="Kim E."/>
            <person name="Koreny L."/>
            <person name="Kroth P.G."/>
            <person name="Liu Y."/>
            <person name="Malik S.B."/>
            <person name="Maier U.G."/>
            <person name="McRose D."/>
            <person name="Mock T."/>
            <person name="Neilson J.A."/>
            <person name="Onodera N.T."/>
            <person name="Poole A.M."/>
            <person name="Pritham E.J."/>
            <person name="Richards T.A."/>
            <person name="Rocap G."/>
            <person name="Roy S.W."/>
            <person name="Sarai C."/>
            <person name="Schaack S."/>
            <person name="Shirato S."/>
            <person name="Slamovits C.H."/>
            <person name="Spencer D.F."/>
            <person name="Suzuki S."/>
            <person name="Worden A.Z."/>
            <person name="Zauner S."/>
            <person name="Barry K."/>
            <person name="Bell C."/>
            <person name="Bharti A.K."/>
            <person name="Crow J.A."/>
            <person name="Grimwood J."/>
            <person name="Kramer R."/>
            <person name="Lindquist E."/>
            <person name="Lucas S."/>
            <person name="Salamov A."/>
            <person name="McFadden G.I."/>
            <person name="Lane C.E."/>
            <person name="Keeling P.J."/>
            <person name="Gray M.W."/>
            <person name="Grigoriev I.V."/>
            <person name="Archibald J.M."/>
        </authorList>
    </citation>
    <scope>NUCLEOTIDE SEQUENCE</scope>
    <source>
        <strain evidence="3 5">CCMP2712</strain>
    </source>
</reference>
<feature type="region of interest" description="Disordered" evidence="1">
    <location>
        <begin position="1"/>
        <end position="21"/>
    </location>
</feature>
<feature type="transmembrane region" description="Helical" evidence="2">
    <location>
        <begin position="204"/>
        <end position="227"/>
    </location>
</feature>
<dbReference type="AlphaFoldDB" id="L1IKV5"/>
<proteinExistence type="predicted"/>